<accession>A0A6I4SZ56</accession>
<evidence type="ECO:0000256" key="2">
    <source>
        <dbReference type="SAM" id="SignalP"/>
    </source>
</evidence>
<evidence type="ECO:0000256" key="1">
    <source>
        <dbReference type="ARBA" id="ARBA00022801"/>
    </source>
</evidence>
<dbReference type="SUPFAM" id="SSF56281">
    <property type="entry name" value="Metallo-hydrolase/oxidoreductase"/>
    <property type="match status" value="1"/>
</dbReference>
<feature type="domain" description="Metallo-beta-lactamase" evidence="3">
    <location>
        <begin position="47"/>
        <end position="265"/>
    </location>
</feature>
<keyword evidence="1 4" id="KW-0378">Hydrolase</keyword>
<dbReference type="InterPro" id="IPR036866">
    <property type="entry name" value="RibonucZ/Hydroxyglut_hydro"/>
</dbReference>
<gene>
    <name evidence="4" type="ORF">GRI89_14030</name>
</gene>
<protein>
    <submittedName>
        <fullName evidence="4">MBL fold metallo-hydrolase</fullName>
    </submittedName>
</protein>
<dbReference type="AlphaFoldDB" id="A0A6I4SZ56"/>
<comment type="caution">
    <text evidence="4">The sequence shown here is derived from an EMBL/GenBank/DDBJ whole genome shotgun (WGS) entry which is preliminary data.</text>
</comment>
<dbReference type="InterPro" id="IPR001279">
    <property type="entry name" value="Metallo-B-lactamas"/>
</dbReference>
<dbReference type="PANTHER" id="PTHR46018">
    <property type="entry name" value="ZINC PHOSPHODIESTERASE ELAC PROTEIN 1"/>
    <property type="match status" value="1"/>
</dbReference>
<dbReference type="SMART" id="SM00849">
    <property type="entry name" value="Lactamase_B"/>
    <property type="match status" value="1"/>
</dbReference>
<evidence type="ECO:0000259" key="3">
    <source>
        <dbReference type="SMART" id="SM00849"/>
    </source>
</evidence>
<dbReference type="Gene3D" id="3.60.15.10">
    <property type="entry name" value="Ribonuclease Z/Hydroxyacylglutathione hydrolase-like"/>
    <property type="match status" value="1"/>
</dbReference>
<proteinExistence type="predicted"/>
<dbReference type="Proteomes" id="UP000433652">
    <property type="component" value="Unassembled WGS sequence"/>
</dbReference>
<feature type="chain" id="PRO_5026210176" evidence="2">
    <location>
        <begin position="23"/>
        <end position="365"/>
    </location>
</feature>
<dbReference type="PANTHER" id="PTHR46018:SF2">
    <property type="entry name" value="ZINC PHOSPHODIESTERASE ELAC PROTEIN 1"/>
    <property type="match status" value="1"/>
</dbReference>
<feature type="signal peptide" evidence="2">
    <location>
        <begin position="1"/>
        <end position="22"/>
    </location>
</feature>
<evidence type="ECO:0000313" key="4">
    <source>
        <dbReference type="EMBL" id="MXO60659.1"/>
    </source>
</evidence>
<reference evidence="4 5" key="1">
    <citation type="submission" date="2019-12" db="EMBL/GenBank/DDBJ databases">
        <title>Genomic-based taxomic classification of the family Erythrobacteraceae.</title>
        <authorList>
            <person name="Xu L."/>
        </authorList>
    </citation>
    <scope>NUCLEOTIDE SEQUENCE [LARGE SCALE GENOMIC DNA]</scope>
    <source>
        <strain evidence="4 5">MCCC 1K01500</strain>
    </source>
</reference>
<keyword evidence="5" id="KW-1185">Reference proteome</keyword>
<name>A0A6I4SZ56_9SPHN</name>
<dbReference type="GO" id="GO:0042781">
    <property type="term" value="F:3'-tRNA processing endoribonuclease activity"/>
    <property type="evidence" value="ECO:0007669"/>
    <property type="project" value="TreeGrafter"/>
</dbReference>
<dbReference type="EMBL" id="WTYM01000054">
    <property type="protein sequence ID" value="MXO60659.1"/>
    <property type="molecule type" value="Genomic_DNA"/>
</dbReference>
<sequence>MLKKAIIAAAIATSLASSTVAAQEDTATVEIVTLGTGGGPTLRANRSQAASLVRVGEAYYLMDAGIGTSRQMTLAGVQAQMLNAVFITHNHADHSQDLVNIVGARLLARMGEARREEPLAIYGPPGIRAMVDEAVAYALAGPLENFQLFTGEIPDPAGTFEVYEISTDGVILDTDGLTVEAIENSHYQLLPANQRETQKSYSYRLQTDAGVIVFTGDTGPDGAWTEILRNADVVVAESSNVEAIRAMMARAASVSADVDPVIANANQARLELLINHSTRQHIPADQLGELAQGMGVRALILNHFGPETDIVGTDQNVAQVRRAYLGQIEVSEDLAQYCLRRSPTEGISTLTTCPSSAGSDDRGNQ</sequence>
<evidence type="ECO:0000313" key="5">
    <source>
        <dbReference type="Proteomes" id="UP000433652"/>
    </source>
</evidence>
<keyword evidence="2" id="KW-0732">Signal</keyword>
<dbReference type="InterPro" id="IPR044094">
    <property type="entry name" value="AtsA-like_MBL-fold"/>
</dbReference>
<dbReference type="OrthoDB" id="9803916at2"/>
<dbReference type="RefSeq" id="WP_159796928.1">
    <property type="nucleotide sequence ID" value="NZ_WTYM01000054.1"/>
</dbReference>
<organism evidence="4 5">
    <name type="scientific">Croceibacterium salegens</name>
    <dbReference type="NCBI Taxonomy" id="1737568"/>
    <lineage>
        <taxon>Bacteria</taxon>
        <taxon>Pseudomonadati</taxon>
        <taxon>Pseudomonadota</taxon>
        <taxon>Alphaproteobacteria</taxon>
        <taxon>Sphingomonadales</taxon>
        <taxon>Erythrobacteraceae</taxon>
        <taxon>Croceibacterium</taxon>
    </lineage>
</organism>
<dbReference type="CDD" id="cd07719">
    <property type="entry name" value="arylsulfatase_AtsA-like_MBL-fold"/>
    <property type="match status" value="1"/>
</dbReference>
<dbReference type="Pfam" id="PF12706">
    <property type="entry name" value="Lactamase_B_2"/>
    <property type="match status" value="1"/>
</dbReference>